<dbReference type="PRINTS" id="PR00111">
    <property type="entry name" value="ABHYDROLASE"/>
</dbReference>
<protein>
    <submittedName>
        <fullName evidence="2">Alpha/beta hydrolase fold</fullName>
        <ecNumber evidence="2">3.8.1.5</ecNumber>
    </submittedName>
</protein>
<evidence type="ECO:0000313" key="2">
    <source>
        <dbReference type="EMBL" id="CUS41517.1"/>
    </source>
</evidence>
<dbReference type="InterPro" id="IPR029058">
    <property type="entry name" value="AB_hydrolase_fold"/>
</dbReference>
<dbReference type="AlphaFoldDB" id="A0A160TE03"/>
<accession>A0A160TE03</accession>
<dbReference type="EC" id="3.8.1.5" evidence="2"/>
<dbReference type="PROSITE" id="PS51257">
    <property type="entry name" value="PROKAR_LIPOPROTEIN"/>
    <property type="match status" value="1"/>
</dbReference>
<dbReference type="PANTHER" id="PTHR46438:SF11">
    <property type="entry name" value="LIPASE-RELATED"/>
    <property type="match status" value="1"/>
</dbReference>
<proteinExistence type="predicted"/>
<dbReference type="Gene3D" id="3.40.50.1820">
    <property type="entry name" value="alpha/beta hydrolase"/>
    <property type="match status" value="1"/>
</dbReference>
<name>A0A160TE03_9ZZZZ</name>
<gene>
    <name evidence="2" type="ORF">MGWOODY_Tha1983</name>
</gene>
<dbReference type="SUPFAM" id="SSF53474">
    <property type="entry name" value="alpha/beta-Hydrolases"/>
    <property type="match status" value="1"/>
</dbReference>
<feature type="domain" description="AB hydrolase-1" evidence="1">
    <location>
        <begin position="59"/>
        <end position="294"/>
    </location>
</feature>
<dbReference type="PANTHER" id="PTHR46438">
    <property type="entry name" value="ALPHA/BETA-HYDROLASES SUPERFAMILY PROTEIN"/>
    <property type="match status" value="1"/>
</dbReference>
<organism evidence="2">
    <name type="scientific">hydrothermal vent metagenome</name>
    <dbReference type="NCBI Taxonomy" id="652676"/>
    <lineage>
        <taxon>unclassified sequences</taxon>
        <taxon>metagenomes</taxon>
        <taxon>ecological metagenomes</taxon>
    </lineage>
</organism>
<evidence type="ECO:0000259" key="1">
    <source>
        <dbReference type="Pfam" id="PF00561"/>
    </source>
</evidence>
<dbReference type="GO" id="GO:0018786">
    <property type="term" value="F:haloalkane dehalogenase activity"/>
    <property type="evidence" value="ECO:0007669"/>
    <property type="project" value="UniProtKB-EC"/>
</dbReference>
<sequence>MNFTKLLLLISMVAMSGCAYMGVGSRPLSELTEKYTDESSKFLAVDDLVIHYRDEGTGPVVLLLHGETTSLHIWDAWAEKLKGDFRVIRMDLPGHGLTGPDQATETYDLDYMITKVEHFMDKLNLRKVQMVGNSLGGYITWNFAERYPQRVERMILVNSIGYQQELPSTLSYNTIPVLREFNALILSWSKAQHRVEEAYGDDEKITDDVIRRNQDLGLRKGNRSSLIKVARTIEKDTDQRDLGNRIKYIQTPTLVMWGEEDEWTPVSVMKHFKVDLPNMDIISYEGVGHLPMEELPRQSARDALHYLQTGEPGELPGNQEQGW</sequence>
<keyword evidence="2" id="KW-0378">Hydrolase</keyword>
<reference evidence="2" key="1">
    <citation type="submission" date="2015-10" db="EMBL/GenBank/DDBJ databases">
        <authorList>
            <person name="Gilbert D.G."/>
        </authorList>
    </citation>
    <scope>NUCLEOTIDE SEQUENCE</scope>
</reference>
<dbReference type="InterPro" id="IPR000073">
    <property type="entry name" value="AB_hydrolase_1"/>
</dbReference>
<dbReference type="PRINTS" id="PR00412">
    <property type="entry name" value="EPOXHYDRLASE"/>
</dbReference>
<dbReference type="InterPro" id="IPR000639">
    <property type="entry name" value="Epox_hydrolase-like"/>
</dbReference>
<dbReference type="EMBL" id="CZQC01000044">
    <property type="protein sequence ID" value="CUS41517.1"/>
    <property type="molecule type" value="Genomic_DNA"/>
</dbReference>
<dbReference type="Pfam" id="PF00561">
    <property type="entry name" value="Abhydrolase_1"/>
    <property type="match status" value="1"/>
</dbReference>